<keyword evidence="3" id="KW-1185">Reference proteome</keyword>
<keyword evidence="1" id="KW-0472">Membrane</keyword>
<sequence length="612" mass="67862">MGKPGIGARFGKFWSEGHRQAHIDLYERWGRAGACLFFAGLCACVGILYPLSLASGNQGSACQPDGSFDLQPGSFRYWSRSGFFEITLGFGTLTFTQAKAIDVIWDVGFSRGGQALLALISYLIFTKYVTTAMETTPITFRTYRTIFIQDQSLGLAIPRMIRDFSQRLGLHSTTAMVFIIWTMTFIWIFPTLGSAMTAYSSNVKAFINATDSKLVPFDSFRQVLFVIHDGSRINMTDGIGLTWKFYGDDDPVLPTGSLYETHSTNPLNCARYTLAPEEEFECFLIIDIADYVSRYGLGGGTNSSSYLGGTATYKSRRSGSTMDVDQVTNLSSPILNITATHSTMGIVRTGEKAKGDTSTQVDDMLWVAPNVKRGLIYDNENDVYNDEVYDTKYMKRPGRGSCQTTETYQWGFSFIQLHLMLFFLLIWTSGTYTMWLRAHITMQNRGRDQVAGEHKSIVELAAAMQSRLRNEKGDGAGITTELSEEHFKQHIAENQGGAISYEVSLLSTGAGDCGWGVKEYLKKEGWWLAALLVFSAGSIAAGVFGLLPFFILIVGMAVALIVTISMGSTGRSKAVIMWWSFWGLVVVPQVIAVLSLFFSTRGSGLRYNYRTY</sequence>
<protein>
    <submittedName>
        <fullName evidence="2">Uncharacterized protein</fullName>
    </submittedName>
</protein>
<feature type="transmembrane region" description="Helical" evidence="1">
    <location>
        <begin position="29"/>
        <end position="51"/>
    </location>
</feature>
<name>A0A8K0RE13_9PLEO</name>
<dbReference type="EMBL" id="JAGMVJ010000003">
    <property type="protein sequence ID" value="KAH7092084.1"/>
    <property type="molecule type" value="Genomic_DNA"/>
</dbReference>
<dbReference type="Proteomes" id="UP000813461">
    <property type="component" value="Unassembled WGS sequence"/>
</dbReference>
<feature type="transmembrane region" description="Helical" evidence="1">
    <location>
        <begin position="168"/>
        <end position="189"/>
    </location>
</feature>
<feature type="transmembrane region" description="Helical" evidence="1">
    <location>
        <begin position="579"/>
        <end position="598"/>
    </location>
</feature>
<evidence type="ECO:0000313" key="3">
    <source>
        <dbReference type="Proteomes" id="UP000813461"/>
    </source>
</evidence>
<keyword evidence="1" id="KW-1133">Transmembrane helix</keyword>
<gene>
    <name evidence="2" type="ORF">FB567DRAFT_625156</name>
</gene>
<feature type="transmembrane region" description="Helical" evidence="1">
    <location>
        <begin position="525"/>
        <end position="543"/>
    </location>
</feature>
<dbReference type="OrthoDB" id="3903561at2759"/>
<dbReference type="AlphaFoldDB" id="A0A8K0RE13"/>
<organism evidence="2 3">
    <name type="scientific">Paraphoma chrysanthemicola</name>
    <dbReference type="NCBI Taxonomy" id="798071"/>
    <lineage>
        <taxon>Eukaryota</taxon>
        <taxon>Fungi</taxon>
        <taxon>Dikarya</taxon>
        <taxon>Ascomycota</taxon>
        <taxon>Pezizomycotina</taxon>
        <taxon>Dothideomycetes</taxon>
        <taxon>Pleosporomycetidae</taxon>
        <taxon>Pleosporales</taxon>
        <taxon>Pleosporineae</taxon>
        <taxon>Phaeosphaeriaceae</taxon>
        <taxon>Paraphoma</taxon>
    </lineage>
</organism>
<reference evidence="2" key="1">
    <citation type="journal article" date="2021" name="Nat. Commun.">
        <title>Genetic determinants of endophytism in the Arabidopsis root mycobiome.</title>
        <authorList>
            <person name="Mesny F."/>
            <person name="Miyauchi S."/>
            <person name="Thiergart T."/>
            <person name="Pickel B."/>
            <person name="Atanasova L."/>
            <person name="Karlsson M."/>
            <person name="Huettel B."/>
            <person name="Barry K.W."/>
            <person name="Haridas S."/>
            <person name="Chen C."/>
            <person name="Bauer D."/>
            <person name="Andreopoulos W."/>
            <person name="Pangilinan J."/>
            <person name="LaButti K."/>
            <person name="Riley R."/>
            <person name="Lipzen A."/>
            <person name="Clum A."/>
            <person name="Drula E."/>
            <person name="Henrissat B."/>
            <person name="Kohler A."/>
            <person name="Grigoriev I.V."/>
            <person name="Martin F.M."/>
            <person name="Hacquard S."/>
        </authorList>
    </citation>
    <scope>NUCLEOTIDE SEQUENCE</scope>
    <source>
        <strain evidence="2">MPI-SDFR-AT-0120</strain>
    </source>
</reference>
<evidence type="ECO:0000313" key="2">
    <source>
        <dbReference type="EMBL" id="KAH7092084.1"/>
    </source>
</evidence>
<evidence type="ECO:0000256" key="1">
    <source>
        <dbReference type="SAM" id="Phobius"/>
    </source>
</evidence>
<proteinExistence type="predicted"/>
<keyword evidence="1" id="KW-0812">Transmembrane</keyword>
<comment type="caution">
    <text evidence="2">The sequence shown here is derived from an EMBL/GenBank/DDBJ whole genome shotgun (WGS) entry which is preliminary data.</text>
</comment>
<accession>A0A8K0RE13</accession>
<feature type="transmembrane region" description="Helical" evidence="1">
    <location>
        <begin position="410"/>
        <end position="435"/>
    </location>
</feature>